<sequence length="391" mass="44202">MLVFKKIMMNKKNKILCLLILLGISILFISYETVGLHNTEKTNLKHVTQLNIKNSKKAIGLLSDSLKENLSIDEKKNTEKQLADAKKSLELEKSKLEAINSKNFNRFYELDHSTYSLLMKRLDKDPTSATTNNDFVKSYNSWYLKVKASGQNFAEAMGANASGIGAVSYILMTLGGLFGLVAFTLIVGDSLSSEFPNGLRYFHLMRWKKSKIQFQYFFIPLVIVAGGLSTVLIFVFLIATMQYGIGSPDFPQLLIGAKFQRYAGEILIWQIVYLIAALVFITTLGQLISQIVKKAYISSAIIILILVGYSTFQTQESMKNVIKWVPLTYLNVNTVFNLSDGTKNWPDSGNYLFGQNSLWIGLITILLCSIVFYLVTHVLFKQYIYRKDLDK</sequence>
<organism evidence="3 4">
    <name type="scientific">Lactococcus lactis</name>
    <dbReference type="NCBI Taxonomy" id="1358"/>
    <lineage>
        <taxon>Bacteria</taxon>
        <taxon>Bacillati</taxon>
        <taxon>Bacillota</taxon>
        <taxon>Bacilli</taxon>
        <taxon>Lactobacillales</taxon>
        <taxon>Streptococcaceae</taxon>
        <taxon>Lactococcus</taxon>
    </lineage>
</organism>
<feature type="coiled-coil region" evidence="1">
    <location>
        <begin position="72"/>
        <end position="102"/>
    </location>
</feature>
<keyword evidence="2" id="KW-1133">Transmembrane helix</keyword>
<dbReference type="EMBL" id="JAWHVN010000027">
    <property type="protein sequence ID" value="MDV2618982.1"/>
    <property type="molecule type" value="Genomic_DNA"/>
</dbReference>
<reference evidence="3 4" key="1">
    <citation type="submission" date="2023-10" db="EMBL/GenBank/DDBJ databases">
        <title>Production of high quality cheese from raw caw milk (raw cheese).</title>
        <authorList>
            <person name="Samouris G."/>
        </authorList>
    </citation>
    <scope>NUCLEOTIDE SEQUENCE [LARGE SCALE GENOMIC DNA]</scope>
    <source>
        <strain evidence="3 4">MRS-5</strain>
    </source>
</reference>
<feature type="transmembrane region" description="Helical" evidence="2">
    <location>
        <begin position="266"/>
        <end position="288"/>
    </location>
</feature>
<dbReference type="RefSeq" id="WP_317070946.1">
    <property type="nucleotide sequence ID" value="NZ_JAWHVN010000027.1"/>
</dbReference>
<evidence type="ECO:0000313" key="3">
    <source>
        <dbReference type="EMBL" id="MDV2618982.1"/>
    </source>
</evidence>
<feature type="transmembrane region" description="Helical" evidence="2">
    <location>
        <begin position="166"/>
        <end position="187"/>
    </location>
</feature>
<gene>
    <name evidence="3" type="ORF">RZO27_07540</name>
</gene>
<feature type="transmembrane region" description="Helical" evidence="2">
    <location>
        <begin position="358"/>
        <end position="380"/>
    </location>
</feature>
<comment type="caution">
    <text evidence="3">The sequence shown here is derived from an EMBL/GenBank/DDBJ whole genome shotgun (WGS) entry which is preliminary data.</text>
</comment>
<evidence type="ECO:0000256" key="1">
    <source>
        <dbReference type="SAM" id="Coils"/>
    </source>
</evidence>
<keyword evidence="2" id="KW-0812">Transmembrane</keyword>
<feature type="transmembrane region" description="Helical" evidence="2">
    <location>
        <begin position="295"/>
        <end position="312"/>
    </location>
</feature>
<accession>A0ABD5GRI9</accession>
<dbReference type="Proteomes" id="UP001186159">
    <property type="component" value="Unassembled WGS sequence"/>
</dbReference>
<evidence type="ECO:0000256" key="2">
    <source>
        <dbReference type="SAM" id="Phobius"/>
    </source>
</evidence>
<evidence type="ECO:0000313" key="4">
    <source>
        <dbReference type="Proteomes" id="UP001186159"/>
    </source>
</evidence>
<dbReference type="AlphaFoldDB" id="A0ABD5GRI9"/>
<feature type="transmembrane region" description="Helical" evidence="2">
    <location>
        <begin position="216"/>
        <end position="246"/>
    </location>
</feature>
<protein>
    <recommendedName>
        <fullName evidence="5">ABC transporter permease</fullName>
    </recommendedName>
</protein>
<evidence type="ECO:0008006" key="5">
    <source>
        <dbReference type="Google" id="ProtNLM"/>
    </source>
</evidence>
<keyword evidence="1" id="KW-0175">Coiled coil</keyword>
<proteinExistence type="predicted"/>
<keyword evidence="2" id="KW-0472">Membrane</keyword>
<name>A0ABD5GRI9_9LACT</name>